<feature type="compositionally biased region" description="Polar residues" evidence="6">
    <location>
        <begin position="273"/>
        <end position="289"/>
    </location>
</feature>
<feature type="domain" description="Rhodopsin" evidence="8">
    <location>
        <begin position="25"/>
        <end position="267"/>
    </location>
</feature>
<evidence type="ECO:0000256" key="3">
    <source>
        <dbReference type="ARBA" id="ARBA00022989"/>
    </source>
</evidence>
<keyword evidence="4 7" id="KW-0472">Membrane</keyword>
<feature type="transmembrane region" description="Helical" evidence="7">
    <location>
        <begin position="119"/>
        <end position="137"/>
    </location>
</feature>
<dbReference type="OrthoDB" id="3923077at2759"/>
<keyword evidence="10" id="KW-1185">Reference proteome</keyword>
<evidence type="ECO:0000313" key="9">
    <source>
        <dbReference type="EMBL" id="KAH6660852.1"/>
    </source>
</evidence>
<dbReference type="Proteomes" id="UP000758603">
    <property type="component" value="Unassembled WGS sequence"/>
</dbReference>
<dbReference type="InterPro" id="IPR049326">
    <property type="entry name" value="Rhodopsin_dom_fungi"/>
</dbReference>
<feature type="transmembrane region" description="Helical" evidence="7">
    <location>
        <begin position="170"/>
        <end position="190"/>
    </location>
</feature>
<evidence type="ECO:0000256" key="2">
    <source>
        <dbReference type="ARBA" id="ARBA00022692"/>
    </source>
</evidence>
<evidence type="ECO:0000256" key="1">
    <source>
        <dbReference type="ARBA" id="ARBA00004141"/>
    </source>
</evidence>
<feature type="transmembrane region" description="Helical" evidence="7">
    <location>
        <begin position="37"/>
        <end position="57"/>
    </location>
</feature>
<evidence type="ECO:0000256" key="5">
    <source>
        <dbReference type="ARBA" id="ARBA00038359"/>
    </source>
</evidence>
<evidence type="ECO:0000256" key="4">
    <source>
        <dbReference type="ARBA" id="ARBA00023136"/>
    </source>
</evidence>
<accession>A0A9P8UYT8</accession>
<comment type="similarity">
    <text evidence="5">Belongs to the SAT4 family.</text>
</comment>
<proteinExistence type="inferred from homology"/>
<reference evidence="9" key="1">
    <citation type="journal article" date="2021" name="Nat. Commun.">
        <title>Genetic determinants of endophytism in the Arabidopsis root mycobiome.</title>
        <authorList>
            <person name="Mesny F."/>
            <person name="Miyauchi S."/>
            <person name="Thiergart T."/>
            <person name="Pickel B."/>
            <person name="Atanasova L."/>
            <person name="Karlsson M."/>
            <person name="Huettel B."/>
            <person name="Barry K.W."/>
            <person name="Haridas S."/>
            <person name="Chen C."/>
            <person name="Bauer D."/>
            <person name="Andreopoulos W."/>
            <person name="Pangilinan J."/>
            <person name="LaButti K."/>
            <person name="Riley R."/>
            <person name="Lipzen A."/>
            <person name="Clum A."/>
            <person name="Drula E."/>
            <person name="Henrissat B."/>
            <person name="Kohler A."/>
            <person name="Grigoriev I.V."/>
            <person name="Martin F.M."/>
            <person name="Hacquard S."/>
        </authorList>
    </citation>
    <scope>NUCLEOTIDE SEQUENCE</scope>
    <source>
        <strain evidence="9">MPI-SDFR-AT-0073</strain>
    </source>
</reference>
<dbReference type="Pfam" id="PF20684">
    <property type="entry name" value="Fung_rhodopsin"/>
    <property type="match status" value="1"/>
</dbReference>
<feature type="region of interest" description="Disordered" evidence="6">
    <location>
        <begin position="343"/>
        <end position="369"/>
    </location>
</feature>
<comment type="subcellular location">
    <subcellularLocation>
        <location evidence="1">Membrane</location>
        <topology evidence="1">Multi-pass membrane protein</topology>
    </subcellularLocation>
</comment>
<name>A0A9P8UYT8_9PEZI</name>
<feature type="transmembrane region" description="Helical" evidence="7">
    <location>
        <begin position="6"/>
        <end position="25"/>
    </location>
</feature>
<dbReference type="EMBL" id="JAGPXC010000001">
    <property type="protein sequence ID" value="KAH6660852.1"/>
    <property type="molecule type" value="Genomic_DNA"/>
</dbReference>
<dbReference type="GO" id="GO:0016020">
    <property type="term" value="C:membrane"/>
    <property type="evidence" value="ECO:0007669"/>
    <property type="project" value="UniProtKB-SubCell"/>
</dbReference>
<evidence type="ECO:0000256" key="7">
    <source>
        <dbReference type="SAM" id="Phobius"/>
    </source>
</evidence>
<sequence length="461" mass="50595">MEDKSATVIAILVVFFVLSYVAVGLRTFTRLRVNQAFGVDDVMIIVNLAAFTAYLAAQIEGWRHGLGHHESQLTSSDRSIALMWWYVCFLLYIVNVCLFKIAVGLFLQRIAVEKFHIWTLRLIMVGVPVCGTAYFFMCMFQCHPPSAWWLDSPRALGKCWDDKIVFGMDLAASIVNCSGDWVLGILPIFMVKSLQMQRRSKVLVGCLLSFAAVGSTATVIRIFYLKGLLRGDDFLFFSTEVAYLSTIECGIGITAVSLGTLKPLVERWRGTMTMSSNSNGPSWSLQNRANPRRSYVRADGSDRAPTPKSRLGSIFHISKSEHSASNTVSSVSYADQDVAPIPAATSAHDDSNDNTAEARQSDRPRNTLMLSVPLPPPAVLPSAVFLDNSSSIDVGTPRIPRFAPLPSLLSIFNPSKRKSMASFRSNANASPSPNSAKFEFFSRLRTSGPAGNGSQIQLSPV</sequence>
<keyword evidence="2 7" id="KW-0812">Transmembrane</keyword>
<dbReference type="RefSeq" id="XP_045964983.1">
    <property type="nucleotide sequence ID" value="XM_046106485.1"/>
</dbReference>
<feature type="transmembrane region" description="Helical" evidence="7">
    <location>
        <begin position="83"/>
        <end position="107"/>
    </location>
</feature>
<organism evidence="9 10">
    <name type="scientific">Truncatella angustata</name>
    <dbReference type="NCBI Taxonomy" id="152316"/>
    <lineage>
        <taxon>Eukaryota</taxon>
        <taxon>Fungi</taxon>
        <taxon>Dikarya</taxon>
        <taxon>Ascomycota</taxon>
        <taxon>Pezizomycotina</taxon>
        <taxon>Sordariomycetes</taxon>
        <taxon>Xylariomycetidae</taxon>
        <taxon>Amphisphaeriales</taxon>
        <taxon>Sporocadaceae</taxon>
        <taxon>Truncatella</taxon>
    </lineage>
</organism>
<dbReference type="GeneID" id="70135376"/>
<dbReference type="PANTHER" id="PTHR33048">
    <property type="entry name" value="PTH11-LIKE INTEGRAL MEMBRANE PROTEIN (AFU_ORTHOLOGUE AFUA_5G11245)"/>
    <property type="match status" value="1"/>
</dbReference>
<comment type="caution">
    <text evidence="9">The sequence shown here is derived from an EMBL/GenBank/DDBJ whole genome shotgun (WGS) entry which is preliminary data.</text>
</comment>
<gene>
    <name evidence="9" type="ORF">BKA67DRAFT_654005</name>
</gene>
<evidence type="ECO:0000259" key="8">
    <source>
        <dbReference type="Pfam" id="PF20684"/>
    </source>
</evidence>
<protein>
    <recommendedName>
        <fullName evidence="8">Rhodopsin domain-containing protein</fullName>
    </recommendedName>
</protein>
<dbReference type="InterPro" id="IPR052337">
    <property type="entry name" value="SAT4-like"/>
</dbReference>
<feature type="transmembrane region" description="Helical" evidence="7">
    <location>
        <begin position="244"/>
        <end position="265"/>
    </location>
</feature>
<dbReference type="AlphaFoldDB" id="A0A9P8UYT8"/>
<evidence type="ECO:0000256" key="6">
    <source>
        <dbReference type="SAM" id="MobiDB-lite"/>
    </source>
</evidence>
<keyword evidence="3 7" id="KW-1133">Transmembrane helix</keyword>
<evidence type="ECO:0000313" key="10">
    <source>
        <dbReference type="Proteomes" id="UP000758603"/>
    </source>
</evidence>
<feature type="region of interest" description="Disordered" evidence="6">
    <location>
        <begin position="273"/>
        <end position="311"/>
    </location>
</feature>
<feature type="transmembrane region" description="Helical" evidence="7">
    <location>
        <begin position="202"/>
        <end position="224"/>
    </location>
</feature>
<dbReference type="PANTHER" id="PTHR33048:SF96">
    <property type="entry name" value="INTEGRAL MEMBRANE PROTEIN"/>
    <property type="match status" value="1"/>
</dbReference>